<dbReference type="EMBL" id="BPLR01018631">
    <property type="protein sequence ID" value="GIZ01120.1"/>
    <property type="molecule type" value="Genomic_DNA"/>
</dbReference>
<dbReference type="GO" id="GO:0004035">
    <property type="term" value="F:alkaline phosphatase activity"/>
    <property type="evidence" value="ECO:0007669"/>
    <property type="project" value="UniProtKB-EC"/>
</dbReference>
<keyword evidence="6" id="KW-1185">Reference proteome</keyword>
<evidence type="ECO:0000256" key="3">
    <source>
        <dbReference type="RuleBase" id="RU003946"/>
    </source>
</evidence>
<name>A0AAV4Y4J5_CAEEX</name>
<proteinExistence type="inferred from homology"/>
<dbReference type="PANTHER" id="PTHR11596:SF91">
    <property type="entry name" value="ALKALINE PHOSPHATASE-RELATED"/>
    <property type="match status" value="1"/>
</dbReference>
<feature type="region of interest" description="Disordered" evidence="4">
    <location>
        <begin position="74"/>
        <end position="103"/>
    </location>
</feature>
<organism evidence="5 6">
    <name type="scientific">Caerostris extrusa</name>
    <name type="common">Bark spider</name>
    <name type="synonym">Caerostris bankana</name>
    <dbReference type="NCBI Taxonomy" id="172846"/>
    <lineage>
        <taxon>Eukaryota</taxon>
        <taxon>Metazoa</taxon>
        <taxon>Ecdysozoa</taxon>
        <taxon>Arthropoda</taxon>
        <taxon>Chelicerata</taxon>
        <taxon>Arachnida</taxon>
        <taxon>Araneae</taxon>
        <taxon>Araneomorphae</taxon>
        <taxon>Entelegynae</taxon>
        <taxon>Araneoidea</taxon>
        <taxon>Araneidae</taxon>
        <taxon>Caerostris</taxon>
    </lineage>
</organism>
<dbReference type="InterPro" id="IPR017850">
    <property type="entry name" value="Alkaline_phosphatase_core_sf"/>
</dbReference>
<dbReference type="InterPro" id="IPR001952">
    <property type="entry name" value="Alkaline_phosphatase"/>
</dbReference>
<protein>
    <recommendedName>
        <fullName evidence="1">alkaline phosphatase</fullName>
        <ecNumber evidence="1">3.1.3.1</ecNumber>
    </recommendedName>
</protein>
<dbReference type="AlphaFoldDB" id="A0AAV4Y4J5"/>
<accession>A0AAV4Y4J5</accession>
<gene>
    <name evidence="5" type="primary">ALPL</name>
    <name evidence="5" type="ORF">CEXT_701581</name>
</gene>
<evidence type="ECO:0000313" key="6">
    <source>
        <dbReference type="Proteomes" id="UP001054945"/>
    </source>
</evidence>
<evidence type="ECO:0000256" key="4">
    <source>
        <dbReference type="SAM" id="MobiDB-lite"/>
    </source>
</evidence>
<reference evidence="5 6" key="1">
    <citation type="submission" date="2021-06" db="EMBL/GenBank/DDBJ databases">
        <title>Caerostris extrusa draft genome.</title>
        <authorList>
            <person name="Kono N."/>
            <person name="Arakawa K."/>
        </authorList>
    </citation>
    <scope>NUCLEOTIDE SEQUENCE [LARGE SCALE GENOMIC DNA]</scope>
</reference>
<dbReference type="Gene3D" id="3.40.720.10">
    <property type="entry name" value="Alkaline Phosphatase, subunit A"/>
    <property type="match status" value="1"/>
</dbReference>
<keyword evidence="2" id="KW-0460">Magnesium</keyword>
<dbReference type="PANTHER" id="PTHR11596">
    <property type="entry name" value="ALKALINE PHOSPHATASE"/>
    <property type="match status" value="1"/>
</dbReference>
<sequence length="199" mass="22574">MDLMQCNPYNGMDLGLQCNPYNRQINWPGDHHSSHSCHPAAMYGHSASRYWESDPKIPEEDRKLCKDIARQLVENDPGRNINAGGGTSSPKGGGGAPADMGRREDGQNLIDAWLDDKRTRKLKARYVANKREFDKVDPKSTDYLLGLFNYGHMAYEVDRDKGPDGEPSLAEMTRKAIEILRKNHRGYFLMVEGEQESRF</sequence>
<dbReference type="EC" id="3.1.3.1" evidence="1"/>
<comment type="caution">
    <text evidence="5">The sequence shown here is derived from an EMBL/GenBank/DDBJ whole genome shotgun (WGS) entry which is preliminary data.</text>
</comment>
<dbReference type="PRINTS" id="PR00113">
    <property type="entry name" value="ALKPHPHTASE"/>
</dbReference>
<feature type="compositionally biased region" description="Gly residues" evidence="4">
    <location>
        <begin position="83"/>
        <end position="96"/>
    </location>
</feature>
<evidence type="ECO:0000256" key="2">
    <source>
        <dbReference type="PIRSR" id="PIRSR601952-2"/>
    </source>
</evidence>
<feature type="binding site" evidence="2">
    <location>
        <position position="192"/>
    </location>
    <ligand>
        <name>Mg(2+)</name>
        <dbReference type="ChEBI" id="CHEBI:18420"/>
    </ligand>
</feature>
<dbReference type="Proteomes" id="UP001054945">
    <property type="component" value="Unassembled WGS sequence"/>
</dbReference>
<keyword evidence="2" id="KW-0479">Metal-binding</keyword>
<comment type="cofactor">
    <cofactor evidence="2">
        <name>Mg(2+)</name>
        <dbReference type="ChEBI" id="CHEBI:18420"/>
    </cofactor>
    <text evidence="2">Binds 1 Mg(2+) ion.</text>
</comment>
<comment type="similarity">
    <text evidence="3">Belongs to the alkaline phosphatase family.</text>
</comment>
<dbReference type="SMART" id="SM00098">
    <property type="entry name" value="alkPPc"/>
    <property type="match status" value="1"/>
</dbReference>
<evidence type="ECO:0000313" key="5">
    <source>
        <dbReference type="EMBL" id="GIZ01120.1"/>
    </source>
</evidence>
<evidence type="ECO:0000256" key="1">
    <source>
        <dbReference type="ARBA" id="ARBA00012647"/>
    </source>
</evidence>
<dbReference type="Pfam" id="PF00245">
    <property type="entry name" value="Alk_phosphatase"/>
    <property type="match status" value="1"/>
</dbReference>
<dbReference type="SUPFAM" id="SSF53649">
    <property type="entry name" value="Alkaline phosphatase-like"/>
    <property type="match status" value="1"/>
</dbReference>
<dbReference type="GO" id="GO:0046872">
    <property type="term" value="F:metal ion binding"/>
    <property type="evidence" value="ECO:0007669"/>
    <property type="project" value="UniProtKB-KW"/>
</dbReference>